<sequence>MPLTIEPHRKITLLAPNDITIKTGERLGINLKLSMESDEPILIYPSNELNSMPLIVLNLNNIYNKDNRISILNNPERGMYKKFVDAGIDSFKTDILKQLTKKRNNDEIIARILDKVPPCVIPQGSPLFEIYTHSLKEFDVIIE</sequence>
<reference evidence="1" key="1">
    <citation type="journal article" date="2020" name="Nature">
        <title>Giant virus diversity and host interactions through global metagenomics.</title>
        <authorList>
            <person name="Schulz F."/>
            <person name="Roux S."/>
            <person name="Paez-Espino D."/>
            <person name="Jungbluth S."/>
            <person name="Walsh D.A."/>
            <person name="Denef V.J."/>
            <person name="McMahon K.D."/>
            <person name="Konstantinidis K.T."/>
            <person name="Eloe-Fadrosh E.A."/>
            <person name="Kyrpides N.C."/>
            <person name="Woyke T."/>
        </authorList>
    </citation>
    <scope>NUCLEOTIDE SEQUENCE</scope>
    <source>
        <strain evidence="1">GVMAG-M-3300009422-16</strain>
    </source>
</reference>
<accession>A0A6C0B460</accession>
<dbReference type="EMBL" id="MN739058">
    <property type="protein sequence ID" value="QHS86584.1"/>
    <property type="molecule type" value="Genomic_DNA"/>
</dbReference>
<dbReference type="AlphaFoldDB" id="A0A6C0B460"/>
<name>A0A6C0B460_9ZZZZ</name>
<proteinExistence type="predicted"/>
<evidence type="ECO:0000313" key="1">
    <source>
        <dbReference type="EMBL" id="QHS86584.1"/>
    </source>
</evidence>
<protein>
    <submittedName>
        <fullName evidence="1">Uncharacterized protein</fullName>
    </submittedName>
</protein>
<organism evidence="1">
    <name type="scientific">viral metagenome</name>
    <dbReference type="NCBI Taxonomy" id="1070528"/>
    <lineage>
        <taxon>unclassified sequences</taxon>
        <taxon>metagenomes</taxon>
        <taxon>organismal metagenomes</taxon>
    </lineage>
</organism>